<evidence type="ECO:0000256" key="1">
    <source>
        <dbReference type="ARBA" id="ARBA00004571"/>
    </source>
</evidence>
<proteinExistence type="inferred from homology"/>
<dbReference type="InterPro" id="IPR000531">
    <property type="entry name" value="Beta-barrel_TonB"/>
</dbReference>
<dbReference type="Gene3D" id="2.170.130.10">
    <property type="entry name" value="TonB-dependent receptor, plug domain"/>
    <property type="match status" value="1"/>
</dbReference>
<protein>
    <submittedName>
        <fullName evidence="14">TonB-dependent receptor</fullName>
    </submittedName>
</protein>
<dbReference type="InterPro" id="IPR012910">
    <property type="entry name" value="Plug_dom"/>
</dbReference>
<dbReference type="GO" id="GO:0009279">
    <property type="term" value="C:cell outer membrane"/>
    <property type="evidence" value="ECO:0007669"/>
    <property type="project" value="UniProtKB-SubCell"/>
</dbReference>
<dbReference type="GO" id="GO:0044718">
    <property type="term" value="P:siderophore transmembrane transport"/>
    <property type="evidence" value="ECO:0007669"/>
    <property type="project" value="TreeGrafter"/>
</dbReference>
<keyword evidence="6 11" id="KW-0798">TonB box</keyword>
<evidence type="ECO:0000256" key="11">
    <source>
        <dbReference type="RuleBase" id="RU003357"/>
    </source>
</evidence>
<sequence length="750" mass="85042">MKSLFYSILFVLSFLGTISASFAQTLKLEILDENNSLLPFATAYDEVLQYGATANDKGFLLLELKSGSTEITISYLGYQKYKLRIPELDLTKTHQIKLIPDKLGLNEVVVSGQMQARSLRNSPVKVEVFKADFLNDFSQGSGNLMENISMVNGIQENVACGVCYTNEISINGLEGAYTSLLINGIPIYGNLATVYGLNSIPTDMIEKVEVVRGPGSTLYGSEAMAGVINIITPHAEESSFNLNSSYSQFGEWKGNFIGQYKGENWKHFSGVHWDVANQFIDENGDLFSDLILRDRFSIFNFSENEEKQFSIGGKYFFEDRRNGVREFVQDRNYRQLRGSDQVYGESIYTNRWELFGNKKFGQSPFELQFSASQHWQDSYYGDTFYQAEQHQAFVNLISEHTIGNHNVLAGFSQRISYYDDNSAATQDEGSNEPSIQIIPGVFVQDEWSISNEWRILSGARLDYYNLHGLIFSPRLNVQYQLSDWANLRFNSGTGFRVVNLFTEDHAFVSGQRELLIQEELNPERSFNVGLGYQQVYTIGNQQGNIEFDGFYTYFTNKIIPDYDTPGFIIYENSEAYAFTRGLSLNINHQVGSDLFFNAGAQWQNARQAEENESGSLEEVPIIYSRDWSAVGSLEYSFPFNIKLNYSFNWNGPTALPEVYEVNSAGEIVSIRDTFSPDFTLHNIKLRKNFKNLEVFAGVRNVFDNTQSLSPLSGTQDQTAPLGFGEFFDAAYNYGSMTGRNFFLGFDWKIK</sequence>
<keyword evidence="3 10" id="KW-1134">Transmembrane beta strand</keyword>
<feature type="domain" description="TonB-dependent receptor plug" evidence="13">
    <location>
        <begin position="119"/>
        <end position="227"/>
    </location>
</feature>
<dbReference type="PANTHER" id="PTHR30069">
    <property type="entry name" value="TONB-DEPENDENT OUTER MEMBRANE RECEPTOR"/>
    <property type="match status" value="1"/>
</dbReference>
<evidence type="ECO:0000259" key="12">
    <source>
        <dbReference type="Pfam" id="PF00593"/>
    </source>
</evidence>
<keyword evidence="8 14" id="KW-0675">Receptor</keyword>
<evidence type="ECO:0000256" key="4">
    <source>
        <dbReference type="ARBA" id="ARBA00022692"/>
    </source>
</evidence>
<evidence type="ECO:0000313" key="15">
    <source>
        <dbReference type="Proteomes" id="UP001244443"/>
    </source>
</evidence>
<evidence type="ECO:0000256" key="9">
    <source>
        <dbReference type="ARBA" id="ARBA00023237"/>
    </source>
</evidence>
<keyword evidence="4 10" id="KW-0812">Transmembrane</keyword>
<dbReference type="Gene3D" id="2.40.170.20">
    <property type="entry name" value="TonB-dependent receptor, beta-barrel domain"/>
    <property type="match status" value="1"/>
</dbReference>
<keyword evidence="2 10" id="KW-0813">Transport</keyword>
<evidence type="ECO:0000256" key="8">
    <source>
        <dbReference type="ARBA" id="ARBA00023170"/>
    </source>
</evidence>
<keyword evidence="15" id="KW-1185">Reference proteome</keyword>
<dbReference type="RefSeq" id="WP_308357229.1">
    <property type="nucleotide sequence ID" value="NZ_CP129970.2"/>
</dbReference>
<dbReference type="Pfam" id="PF00593">
    <property type="entry name" value="TonB_dep_Rec_b-barrel"/>
    <property type="match status" value="1"/>
</dbReference>
<dbReference type="EMBL" id="CP129970">
    <property type="protein sequence ID" value="WKK87792.2"/>
    <property type="molecule type" value="Genomic_DNA"/>
</dbReference>
<evidence type="ECO:0000256" key="2">
    <source>
        <dbReference type="ARBA" id="ARBA00022448"/>
    </source>
</evidence>
<dbReference type="InterPro" id="IPR036942">
    <property type="entry name" value="Beta-barrel_TonB_sf"/>
</dbReference>
<dbReference type="InterPro" id="IPR037066">
    <property type="entry name" value="Plug_dom_sf"/>
</dbReference>
<dbReference type="PANTHER" id="PTHR30069:SF29">
    <property type="entry name" value="HEMOGLOBIN AND HEMOGLOBIN-HAPTOGLOBIN-BINDING PROTEIN 1-RELATED"/>
    <property type="match status" value="1"/>
</dbReference>
<evidence type="ECO:0000256" key="7">
    <source>
        <dbReference type="ARBA" id="ARBA00023136"/>
    </source>
</evidence>
<evidence type="ECO:0000256" key="10">
    <source>
        <dbReference type="PROSITE-ProRule" id="PRU01360"/>
    </source>
</evidence>
<dbReference type="Pfam" id="PF13715">
    <property type="entry name" value="CarbopepD_reg_2"/>
    <property type="match status" value="1"/>
</dbReference>
<evidence type="ECO:0000256" key="3">
    <source>
        <dbReference type="ARBA" id="ARBA00022452"/>
    </source>
</evidence>
<dbReference type="InterPro" id="IPR039426">
    <property type="entry name" value="TonB-dep_rcpt-like"/>
</dbReference>
<feature type="domain" description="TonB-dependent receptor-like beta-barrel" evidence="12">
    <location>
        <begin position="258"/>
        <end position="701"/>
    </location>
</feature>
<dbReference type="GO" id="GO:0015344">
    <property type="term" value="F:siderophore uptake transmembrane transporter activity"/>
    <property type="evidence" value="ECO:0007669"/>
    <property type="project" value="TreeGrafter"/>
</dbReference>
<evidence type="ECO:0000256" key="5">
    <source>
        <dbReference type="ARBA" id="ARBA00022729"/>
    </source>
</evidence>
<keyword evidence="5" id="KW-0732">Signal</keyword>
<dbReference type="AlphaFoldDB" id="A0AA49GJM6"/>
<dbReference type="Pfam" id="PF07715">
    <property type="entry name" value="Plug"/>
    <property type="match status" value="1"/>
</dbReference>
<keyword evidence="9 10" id="KW-0998">Cell outer membrane</keyword>
<reference evidence="14" key="1">
    <citation type="submission" date="2023-08" db="EMBL/GenBank/DDBJ databases">
        <title>Comparative genomics and taxonomic characterization of three novel marine species of genus Marivirga.</title>
        <authorList>
            <person name="Muhammad N."/>
            <person name="Kim S.-G."/>
        </authorList>
    </citation>
    <scope>NUCLEOTIDE SEQUENCE [LARGE SCALE GENOMIC DNA]</scope>
    <source>
        <strain evidence="14">ABR2-2</strain>
    </source>
</reference>
<comment type="similarity">
    <text evidence="10 11">Belongs to the TonB-dependent receptor family.</text>
</comment>
<gene>
    <name evidence="14" type="ORF">QYS48_14215</name>
</gene>
<dbReference type="SUPFAM" id="SSF56935">
    <property type="entry name" value="Porins"/>
    <property type="match status" value="1"/>
</dbReference>
<evidence type="ECO:0000259" key="13">
    <source>
        <dbReference type="Pfam" id="PF07715"/>
    </source>
</evidence>
<accession>A0AA49GJM6</accession>
<name>A0AA49GJM6_9BACT</name>
<evidence type="ECO:0000313" key="14">
    <source>
        <dbReference type="EMBL" id="WKK87792.2"/>
    </source>
</evidence>
<comment type="subcellular location">
    <subcellularLocation>
        <location evidence="1 10">Cell outer membrane</location>
        <topology evidence="1 10">Multi-pass membrane protein</topology>
    </subcellularLocation>
</comment>
<evidence type="ECO:0000256" key="6">
    <source>
        <dbReference type="ARBA" id="ARBA00023077"/>
    </source>
</evidence>
<dbReference type="PROSITE" id="PS52016">
    <property type="entry name" value="TONB_DEPENDENT_REC_3"/>
    <property type="match status" value="1"/>
</dbReference>
<keyword evidence="7 10" id="KW-0472">Membrane</keyword>
<dbReference type="Proteomes" id="UP001244443">
    <property type="component" value="Chromosome"/>
</dbReference>
<organism evidence="14 15">
    <name type="scientific">Marivirga arenosa</name>
    <dbReference type="NCBI Taxonomy" id="3059076"/>
    <lineage>
        <taxon>Bacteria</taxon>
        <taxon>Pseudomonadati</taxon>
        <taxon>Bacteroidota</taxon>
        <taxon>Cytophagia</taxon>
        <taxon>Cytophagales</taxon>
        <taxon>Marivirgaceae</taxon>
        <taxon>Marivirga</taxon>
    </lineage>
</organism>